<keyword evidence="9 15" id="KW-1133">Transmembrane helix</keyword>
<comment type="caution">
    <text evidence="18">The sequence shown here is derived from an EMBL/GenBank/DDBJ whole genome shotgun (WGS) entry which is preliminary data.</text>
</comment>
<evidence type="ECO:0000256" key="15">
    <source>
        <dbReference type="SAM" id="Phobius"/>
    </source>
</evidence>
<evidence type="ECO:0000256" key="3">
    <source>
        <dbReference type="ARBA" id="ARBA00004613"/>
    </source>
</evidence>
<dbReference type="Proteomes" id="UP001322138">
    <property type="component" value="Unassembled WGS sequence"/>
</dbReference>
<dbReference type="PANTHER" id="PTHR33048:SF143">
    <property type="entry name" value="EXTRACELLULAR MEMBRANE PROTEIN CFEM DOMAIN-CONTAINING PROTEIN-RELATED"/>
    <property type="match status" value="1"/>
</dbReference>
<evidence type="ECO:0000256" key="1">
    <source>
        <dbReference type="ARBA" id="ARBA00004141"/>
    </source>
</evidence>
<feature type="transmembrane region" description="Helical" evidence="15">
    <location>
        <begin position="246"/>
        <end position="267"/>
    </location>
</feature>
<feature type="transmembrane region" description="Helical" evidence="15">
    <location>
        <begin position="319"/>
        <end position="338"/>
    </location>
</feature>
<evidence type="ECO:0000256" key="13">
    <source>
        <dbReference type="ARBA" id="ARBA00038359"/>
    </source>
</evidence>
<evidence type="ECO:0000313" key="18">
    <source>
        <dbReference type="EMBL" id="KAK4647053.1"/>
    </source>
</evidence>
<dbReference type="Pfam" id="PF05730">
    <property type="entry name" value="CFEM"/>
    <property type="match status" value="1"/>
</dbReference>
<feature type="transmembrane region" description="Helical" evidence="15">
    <location>
        <begin position="161"/>
        <end position="186"/>
    </location>
</feature>
<keyword evidence="5" id="KW-0964">Secreted</keyword>
<proteinExistence type="inferred from homology"/>
<gene>
    <name evidence="18" type="ORF">QC761_0025320</name>
</gene>
<feature type="transmembrane region" description="Helical" evidence="15">
    <location>
        <begin position="120"/>
        <end position="141"/>
    </location>
</feature>
<evidence type="ECO:0000256" key="8">
    <source>
        <dbReference type="ARBA" id="ARBA00022729"/>
    </source>
</evidence>
<evidence type="ECO:0000256" key="9">
    <source>
        <dbReference type="ARBA" id="ARBA00022989"/>
    </source>
</evidence>
<feature type="binding site" description="axial binding residue" evidence="14">
    <location>
        <position position="39"/>
    </location>
    <ligand>
        <name>heme</name>
        <dbReference type="ChEBI" id="CHEBI:30413"/>
    </ligand>
    <ligandPart>
        <name>Fe</name>
        <dbReference type="ChEBI" id="CHEBI:18248"/>
    </ligandPart>
</feature>
<organism evidence="18 19">
    <name type="scientific">Podospora bellae-mahoneyi</name>
    <dbReference type="NCBI Taxonomy" id="2093777"/>
    <lineage>
        <taxon>Eukaryota</taxon>
        <taxon>Fungi</taxon>
        <taxon>Dikarya</taxon>
        <taxon>Ascomycota</taxon>
        <taxon>Pezizomycotina</taxon>
        <taxon>Sordariomycetes</taxon>
        <taxon>Sordariomycetidae</taxon>
        <taxon>Sordariales</taxon>
        <taxon>Podosporaceae</taxon>
        <taxon>Podospora</taxon>
    </lineage>
</organism>
<comment type="similarity">
    <text evidence="4">Belongs to the RBT5 family.</text>
</comment>
<evidence type="ECO:0000256" key="6">
    <source>
        <dbReference type="ARBA" id="ARBA00022622"/>
    </source>
</evidence>
<keyword evidence="8 16" id="KW-0732">Signal</keyword>
<keyword evidence="6" id="KW-0325">Glycoprotein</keyword>
<evidence type="ECO:0000256" key="10">
    <source>
        <dbReference type="ARBA" id="ARBA00023136"/>
    </source>
</evidence>
<evidence type="ECO:0000256" key="11">
    <source>
        <dbReference type="ARBA" id="ARBA00023157"/>
    </source>
</evidence>
<keyword evidence="6" id="KW-0336">GPI-anchor</keyword>
<evidence type="ECO:0000256" key="14">
    <source>
        <dbReference type="PROSITE-ProRule" id="PRU01356"/>
    </source>
</evidence>
<keyword evidence="14" id="KW-0408">Iron</keyword>
<keyword evidence="12" id="KW-0449">Lipoprotein</keyword>
<evidence type="ECO:0000256" key="5">
    <source>
        <dbReference type="ARBA" id="ARBA00022525"/>
    </source>
</evidence>
<feature type="transmembrane region" description="Helical" evidence="15">
    <location>
        <begin position="198"/>
        <end position="219"/>
    </location>
</feature>
<feature type="transmembrane region" description="Helical" evidence="15">
    <location>
        <begin position="279"/>
        <end position="299"/>
    </location>
</feature>
<dbReference type="InterPro" id="IPR052337">
    <property type="entry name" value="SAT4-like"/>
</dbReference>
<evidence type="ECO:0000256" key="16">
    <source>
        <dbReference type="SAM" id="SignalP"/>
    </source>
</evidence>
<dbReference type="GeneID" id="87891258"/>
<dbReference type="SMART" id="SM00747">
    <property type="entry name" value="CFEM"/>
    <property type="match status" value="1"/>
</dbReference>
<feature type="disulfide bond" evidence="14">
    <location>
        <begin position="44"/>
        <end position="77"/>
    </location>
</feature>
<dbReference type="InterPro" id="IPR049326">
    <property type="entry name" value="Rhodopsin_dom_fungi"/>
</dbReference>
<name>A0ABR0FUA0_9PEZI</name>
<reference evidence="18 19" key="1">
    <citation type="journal article" date="2023" name="bioRxiv">
        <title>High-quality genome assemblies of four members of thePodospora anserinaspecies complex.</title>
        <authorList>
            <person name="Ament-Velasquez S.L."/>
            <person name="Vogan A.A."/>
            <person name="Wallerman O."/>
            <person name="Hartmann F."/>
            <person name="Gautier V."/>
            <person name="Silar P."/>
            <person name="Giraud T."/>
            <person name="Johannesson H."/>
        </authorList>
    </citation>
    <scope>NUCLEOTIDE SEQUENCE [LARGE SCALE GENOMIC DNA]</scope>
    <source>
        <strain evidence="18 19">CBS 112042</strain>
    </source>
</reference>
<dbReference type="PROSITE" id="PS52012">
    <property type="entry name" value="CFEM"/>
    <property type="match status" value="1"/>
</dbReference>
<sequence length="609" mass="66586">MESPNGGQSPLAAAIAALPSCALACIQAAMANSTCSPLDNACRCTNAAYNAQVSQCVLGSCTIREGLTTRNITAGICGVEPYVDHSAKGIFIAFTALTTIFVGLRFLARQARNVHVWWDDVMSFVGVASVIALLGIMMNLYEIGMGSDMWSIKHENITRIFLLMWVAMFLYGVARTVSRVSIMLFYFRIFENTPGRRLRIAVLVLDVISCFALILLVLFPCRPISHFWDRWDGEHEGTCLDFYGEAVGIGIKDIIVDVIIIALPLPYISKLNLNRKKKIMSCILFSVGLCVVIVSAGRIAVVDKFVHSTNPTVDMMDLAILSVIELSLGIICACLPSVKPLLNSQYIPFLKSTRATKDSATPKYYPEFRSGNSGQSGGTSQKKIRVTYSTTVTDGNSAYRDESPLVMHPHASLRQHLPSGCTYDWYPGLHPSPPAPGIREAFGTSHQCFSYFDGSAKGGMEAVDKLADHLLAHGPYDAILAFSMGGALAATLLLRPDQQDPQVREAKSKIKSVVFLSSIMPSGWDELESGRVTFLKANRVSEENKIAIPTVHAWSNKDVHYPGMAKQVMNMCKQETRVEVKHSAGHGIPSVQGEASDLARAITHMLERL</sequence>
<dbReference type="Gene3D" id="3.40.50.1820">
    <property type="entry name" value="alpha/beta hydrolase"/>
    <property type="match status" value="1"/>
</dbReference>
<accession>A0ABR0FUA0</accession>
<dbReference type="EMBL" id="JAFFGZ010000002">
    <property type="protein sequence ID" value="KAK4647053.1"/>
    <property type="molecule type" value="Genomic_DNA"/>
</dbReference>
<feature type="chain" id="PRO_5045043128" description="CFEM domain-containing protein" evidence="16">
    <location>
        <begin position="32"/>
        <end position="609"/>
    </location>
</feature>
<dbReference type="PANTHER" id="PTHR33048">
    <property type="entry name" value="PTH11-LIKE INTEGRAL MEMBRANE PROTEIN (AFU_ORTHOLOGUE AFUA_5G11245)"/>
    <property type="match status" value="1"/>
</dbReference>
<feature type="signal peptide" evidence="16">
    <location>
        <begin position="1"/>
        <end position="31"/>
    </location>
</feature>
<keyword evidence="19" id="KW-1185">Reference proteome</keyword>
<evidence type="ECO:0000259" key="17">
    <source>
        <dbReference type="PROSITE" id="PS52012"/>
    </source>
</evidence>
<keyword evidence="10 15" id="KW-0472">Membrane</keyword>
<keyword evidence="14" id="KW-0349">Heme</keyword>
<feature type="disulfide bond" evidence="14">
    <location>
        <begin position="25"/>
        <end position="56"/>
    </location>
</feature>
<comment type="similarity">
    <text evidence="13">Belongs to the SAT4 family.</text>
</comment>
<feature type="disulfide bond" evidence="14">
    <location>
        <begin position="35"/>
        <end position="42"/>
    </location>
</feature>
<evidence type="ECO:0000256" key="7">
    <source>
        <dbReference type="ARBA" id="ARBA00022692"/>
    </source>
</evidence>
<dbReference type="InterPro" id="IPR005645">
    <property type="entry name" value="FSH-like_dom"/>
</dbReference>
<evidence type="ECO:0000256" key="4">
    <source>
        <dbReference type="ARBA" id="ARBA00010031"/>
    </source>
</evidence>
<dbReference type="InterPro" id="IPR029058">
    <property type="entry name" value="AB_hydrolase_fold"/>
</dbReference>
<feature type="transmembrane region" description="Helical" evidence="15">
    <location>
        <begin position="89"/>
        <end position="108"/>
    </location>
</feature>
<dbReference type="RefSeq" id="XP_062736029.1">
    <property type="nucleotide sequence ID" value="XM_062872156.1"/>
</dbReference>
<dbReference type="InterPro" id="IPR008427">
    <property type="entry name" value="Extracellular_membr_CFEM_dom"/>
</dbReference>
<dbReference type="Pfam" id="PF03959">
    <property type="entry name" value="FSH1"/>
    <property type="match status" value="1"/>
</dbReference>
<feature type="domain" description="CFEM" evidence="17">
    <location>
        <begin position="1"/>
        <end position="104"/>
    </location>
</feature>
<dbReference type="Pfam" id="PF20684">
    <property type="entry name" value="Fung_rhodopsin"/>
    <property type="match status" value="1"/>
</dbReference>
<comment type="subcellular location">
    <subcellularLocation>
        <location evidence="2">Membrane</location>
        <topology evidence="2">Lipid-anchor</topology>
        <topology evidence="2">GPI-anchor</topology>
    </subcellularLocation>
    <subcellularLocation>
        <location evidence="1">Membrane</location>
        <topology evidence="1">Multi-pass membrane protein</topology>
    </subcellularLocation>
    <subcellularLocation>
        <location evidence="3">Secreted</location>
    </subcellularLocation>
</comment>
<feature type="disulfide bond" evidence="14">
    <location>
        <begin position="21"/>
        <end position="61"/>
    </location>
</feature>
<protein>
    <recommendedName>
        <fullName evidence="17">CFEM domain-containing protein</fullName>
    </recommendedName>
</protein>
<keyword evidence="11 14" id="KW-1015">Disulfide bond</keyword>
<evidence type="ECO:0000256" key="12">
    <source>
        <dbReference type="ARBA" id="ARBA00023288"/>
    </source>
</evidence>
<evidence type="ECO:0000313" key="19">
    <source>
        <dbReference type="Proteomes" id="UP001322138"/>
    </source>
</evidence>
<dbReference type="SUPFAM" id="SSF53474">
    <property type="entry name" value="alpha/beta-Hydrolases"/>
    <property type="match status" value="1"/>
</dbReference>
<evidence type="ECO:0000256" key="2">
    <source>
        <dbReference type="ARBA" id="ARBA00004589"/>
    </source>
</evidence>
<keyword evidence="14" id="KW-0479">Metal-binding</keyword>
<keyword evidence="7 15" id="KW-0812">Transmembrane</keyword>